<reference evidence="3" key="2">
    <citation type="submission" date="2020-09" db="EMBL/GenBank/DDBJ databases">
        <authorList>
            <person name="Sun Q."/>
            <person name="Ohkuma M."/>
        </authorList>
    </citation>
    <scope>NUCLEOTIDE SEQUENCE</scope>
    <source>
        <strain evidence="3">JCM 4815</strain>
    </source>
</reference>
<dbReference type="EMBL" id="BMVW01000004">
    <property type="protein sequence ID" value="GGZ06924.1"/>
    <property type="molecule type" value="Genomic_DNA"/>
</dbReference>
<accession>A0A918PGN9</accession>
<dbReference type="GO" id="GO:0016491">
    <property type="term" value="F:oxidoreductase activity"/>
    <property type="evidence" value="ECO:0007669"/>
    <property type="project" value="InterPro"/>
</dbReference>
<dbReference type="GO" id="GO:0043546">
    <property type="term" value="F:molybdopterin cofactor binding"/>
    <property type="evidence" value="ECO:0007669"/>
    <property type="project" value="InterPro"/>
</dbReference>
<dbReference type="InterPro" id="IPR006657">
    <property type="entry name" value="MoPterin_dinucl-bd_dom"/>
</dbReference>
<proteinExistence type="predicted"/>
<keyword evidence="4" id="KW-1185">Reference proteome</keyword>
<reference evidence="3" key="1">
    <citation type="journal article" date="2014" name="Int. J. Syst. Evol. Microbiol.">
        <title>Complete genome sequence of Corynebacterium casei LMG S-19264T (=DSM 44701T), isolated from a smear-ripened cheese.</title>
        <authorList>
            <consortium name="US DOE Joint Genome Institute (JGI-PGF)"/>
            <person name="Walter F."/>
            <person name="Albersmeier A."/>
            <person name="Kalinowski J."/>
            <person name="Ruckert C."/>
        </authorList>
    </citation>
    <scope>NUCLEOTIDE SEQUENCE</scope>
    <source>
        <strain evidence="3">JCM 4815</strain>
    </source>
</reference>
<protein>
    <recommendedName>
        <fullName evidence="2">Molybdopterin dinucleotide-binding domain-containing protein</fullName>
    </recommendedName>
</protein>
<evidence type="ECO:0000256" key="1">
    <source>
        <dbReference type="SAM" id="MobiDB-lite"/>
    </source>
</evidence>
<dbReference type="Proteomes" id="UP000622166">
    <property type="component" value="Unassembled WGS sequence"/>
</dbReference>
<feature type="domain" description="Molybdopterin dinucleotide-binding" evidence="2">
    <location>
        <begin position="13"/>
        <end position="71"/>
    </location>
</feature>
<evidence type="ECO:0000259" key="2">
    <source>
        <dbReference type="Pfam" id="PF01568"/>
    </source>
</evidence>
<dbReference type="InterPro" id="IPR009010">
    <property type="entry name" value="Asp_de-COase-like_dom_sf"/>
</dbReference>
<sequence length="81" mass="8740">MTRARGDRDDVFSITDSVRPGVVSLPRGWGHDRPGTRMRQAALDPGVNVNRLLDGPQLDPLSGNPGLNGVPVELSPIETRL</sequence>
<dbReference type="AlphaFoldDB" id="A0A918PGN9"/>
<dbReference type="SUPFAM" id="SSF50692">
    <property type="entry name" value="ADC-like"/>
    <property type="match status" value="1"/>
</dbReference>
<evidence type="ECO:0000313" key="4">
    <source>
        <dbReference type="Proteomes" id="UP000622166"/>
    </source>
</evidence>
<name>A0A918PGN9_9ACTN</name>
<comment type="caution">
    <text evidence="3">The sequence shown here is derived from an EMBL/GenBank/DDBJ whole genome shotgun (WGS) entry which is preliminary data.</text>
</comment>
<gene>
    <name evidence="3" type="ORF">GCM10010365_27410</name>
</gene>
<dbReference type="Pfam" id="PF01568">
    <property type="entry name" value="Molydop_binding"/>
    <property type="match status" value="1"/>
</dbReference>
<evidence type="ECO:0000313" key="3">
    <source>
        <dbReference type="EMBL" id="GGZ06924.1"/>
    </source>
</evidence>
<feature type="region of interest" description="Disordered" evidence="1">
    <location>
        <begin position="59"/>
        <end position="81"/>
    </location>
</feature>
<organism evidence="3 4">
    <name type="scientific">Streptomyces poonensis</name>
    <dbReference type="NCBI Taxonomy" id="68255"/>
    <lineage>
        <taxon>Bacteria</taxon>
        <taxon>Bacillati</taxon>
        <taxon>Actinomycetota</taxon>
        <taxon>Actinomycetes</taxon>
        <taxon>Kitasatosporales</taxon>
        <taxon>Streptomycetaceae</taxon>
        <taxon>Streptomyces</taxon>
    </lineage>
</organism>
<dbReference type="Gene3D" id="2.40.40.20">
    <property type="match status" value="1"/>
</dbReference>